<dbReference type="CDD" id="cd00431">
    <property type="entry name" value="cysteine_hydrolases"/>
    <property type="match status" value="1"/>
</dbReference>
<accession>A0A940XRP2</accession>
<dbReference type="InterPro" id="IPR050272">
    <property type="entry name" value="Isochorismatase-like_hydrls"/>
</dbReference>
<evidence type="ECO:0000313" key="5">
    <source>
        <dbReference type="Proteomes" id="UP000677413"/>
    </source>
</evidence>
<evidence type="ECO:0000256" key="1">
    <source>
        <dbReference type="ARBA" id="ARBA00022801"/>
    </source>
</evidence>
<dbReference type="PANTHER" id="PTHR43540:SF6">
    <property type="entry name" value="ISOCHORISMATASE-LIKE DOMAIN-CONTAINING PROTEIN"/>
    <property type="match status" value="1"/>
</dbReference>
<keyword evidence="5" id="KW-1185">Reference proteome</keyword>
<dbReference type="GO" id="GO:0016787">
    <property type="term" value="F:hydrolase activity"/>
    <property type="evidence" value="ECO:0007669"/>
    <property type="project" value="UniProtKB-KW"/>
</dbReference>
<dbReference type="SUPFAM" id="SSF52499">
    <property type="entry name" value="Isochorismatase-like hydrolases"/>
    <property type="match status" value="1"/>
</dbReference>
<name>A0A940XRP2_9ACTN</name>
<dbReference type="Proteomes" id="UP000677413">
    <property type="component" value="Unassembled WGS sequence"/>
</dbReference>
<evidence type="ECO:0000259" key="3">
    <source>
        <dbReference type="Pfam" id="PF00857"/>
    </source>
</evidence>
<feature type="domain" description="Isochorismatase-like" evidence="3">
    <location>
        <begin position="75"/>
        <end position="272"/>
    </location>
</feature>
<comment type="caution">
    <text evidence="4">The sequence shown here is derived from an EMBL/GenBank/DDBJ whole genome shotgun (WGS) entry which is preliminary data.</text>
</comment>
<dbReference type="PANTHER" id="PTHR43540">
    <property type="entry name" value="PEROXYUREIDOACRYLATE/UREIDOACRYLATE AMIDOHYDROLASE-RELATED"/>
    <property type="match status" value="1"/>
</dbReference>
<dbReference type="Gene3D" id="3.40.50.850">
    <property type="entry name" value="Isochorismatase-like"/>
    <property type="match status" value="1"/>
</dbReference>
<keyword evidence="1" id="KW-0378">Hydrolase</keyword>
<proteinExistence type="predicted"/>
<dbReference type="InterPro" id="IPR036380">
    <property type="entry name" value="Isochorismatase-like_sf"/>
</dbReference>
<sequence>MSTGTGAVVPDGRAPLRHRNRWQFPGNGNGNGNGNGDGNGNGVAGSVDLHRPHLPERSVTLPALPTPLTLDPSRTAVIVVDLQNDFCAADGWLAGIGVDVSVLAPAVGLGARAVTGARAAGIPVIWLNWGNRPDQANLPPGVAHVYDPRGTGEGIGSRTAPSGAPVLTKDSWGAALVDGVSAEPGDIQVDKYRMSGFWDTPLDSVLRNLRVDTLLFAGVNSDQCVYATLIDAACLGYDVVMLDDASATTSPSYCHDATLYNVRQCYGFTASTSDLLDALKAEPADPTTPNPEDTV</sequence>
<protein>
    <submittedName>
        <fullName evidence="4">Isochorismatase family protein</fullName>
    </submittedName>
</protein>
<feature type="compositionally biased region" description="Gly residues" evidence="2">
    <location>
        <begin position="27"/>
        <end position="41"/>
    </location>
</feature>
<dbReference type="InterPro" id="IPR000868">
    <property type="entry name" value="Isochorismatase-like_dom"/>
</dbReference>
<reference evidence="4 5" key="1">
    <citation type="submission" date="2021-04" db="EMBL/GenBank/DDBJ databases">
        <authorList>
            <person name="Tang X."/>
            <person name="Zhou X."/>
            <person name="Chen X."/>
            <person name="Cernava T."/>
            <person name="Zhang C."/>
        </authorList>
    </citation>
    <scope>NUCLEOTIDE SEQUENCE [LARGE SCALE GENOMIC DNA]</scope>
    <source>
        <strain evidence="4 5">BH-SS-21</strain>
    </source>
</reference>
<evidence type="ECO:0000313" key="4">
    <source>
        <dbReference type="EMBL" id="MBQ0849302.1"/>
    </source>
</evidence>
<dbReference type="RefSeq" id="WP_210882950.1">
    <property type="nucleotide sequence ID" value="NZ_JAGPYQ010000001.1"/>
</dbReference>
<organism evidence="4 5">
    <name type="scientific">Streptomyces liliiviolaceus</name>
    <dbReference type="NCBI Taxonomy" id="2823109"/>
    <lineage>
        <taxon>Bacteria</taxon>
        <taxon>Bacillati</taxon>
        <taxon>Actinomycetota</taxon>
        <taxon>Actinomycetes</taxon>
        <taxon>Kitasatosporales</taxon>
        <taxon>Streptomycetaceae</taxon>
        <taxon>Streptomyces</taxon>
    </lineage>
</organism>
<dbReference type="EMBL" id="JAGPYQ010000001">
    <property type="protein sequence ID" value="MBQ0849302.1"/>
    <property type="molecule type" value="Genomic_DNA"/>
</dbReference>
<gene>
    <name evidence="4" type="ORF">J8N05_13925</name>
</gene>
<feature type="region of interest" description="Disordered" evidence="2">
    <location>
        <begin position="1"/>
        <end position="41"/>
    </location>
</feature>
<dbReference type="AlphaFoldDB" id="A0A940XRP2"/>
<dbReference type="Pfam" id="PF00857">
    <property type="entry name" value="Isochorismatase"/>
    <property type="match status" value="1"/>
</dbReference>
<evidence type="ECO:0000256" key="2">
    <source>
        <dbReference type="SAM" id="MobiDB-lite"/>
    </source>
</evidence>